<dbReference type="Proteomes" id="UP000816034">
    <property type="component" value="Unassembled WGS sequence"/>
</dbReference>
<feature type="compositionally biased region" description="Low complexity" evidence="1">
    <location>
        <begin position="783"/>
        <end position="793"/>
    </location>
</feature>
<feature type="compositionally biased region" description="Polar residues" evidence="1">
    <location>
        <begin position="385"/>
        <end position="455"/>
    </location>
</feature>
<organism evidence="2 3">
    <name type="scientific">Naegleria lovaniensis</name>
    <name type="common">Amoeba</name>
    <dbReference type="NCBI Taxonomy" id="51637"/>
    <lineage>
        <taxon>Eukaryota</taxon>
        <taxon>Discoba</taxon>
        <taxon>Heterolobosea</taxon>
        <taxon>Tetramitia</taxon>
        <taxon>Eutetramitia</taxon>
        <taxon>Vahlkampfiidae</taxon>
        <taxon>Naegleria</taxon>
    </lineage>
</organism>
<dbReference type="GeneID" id="68096111"/>
<feature type="compositionally biased region" description="Polar residues" evidence="1">
    <location>
        <begin position="794"/>
        <end position="803"/>
    </location>
</feature>
<feature type="compositionally biased region" description="Polar residues" evidence="1">
    <location>
        <begin position="284"/>
        <end position="293"/>
    </location>
</feature>
<keyword evidence="3" id="KW-1185">Reference proteome</keyword>
<feature type="region of interest" description="Disordered" evidence="1">
    <location>
        <begin position="783"/>
        <end position="817"/>
    </location>
</feature>
<feature type="region of interest" description="Disordered" evidence="1">
    <location>
        <begin position="703"/>
        <end position="758"/>
    </location>
</feature>
<sequence>MSSLLSKPWLLTFMQDNLQAILEKKAESQPSPAKHRNLVQIIDHSENLEVRRVQHNDIYVLHISDGFHFVTARISSKFVKRFYRLHPDYCPLSKLRGAIIRLDSYSFNMGGPNQTPCSLLLNRFDYIGSASSATFRSPKNTLKILSSFISSFALMRDDQTTNSNNHEQHKHHIPHCSPITTVQNNLNSIPEIVSITDENESLRLIGAKNINPNKQKTATDEQDTQQILETNKTNVNGINTSSSIIIQQFNNTKNNNSTLWSIDHFITMMMNSTNNNASREETKSQTPDNNSKQKGSEEKISNDISVSVSSEQTTARSAYTGDFFQNEEENCLISASQLEQVNNMEIQGFNNSESLMIPPNPSQTTFTSSQFSSFSSKHEGEPSLVSINNTTSKLSSTPQHAGTSSKKGNSTPSTTINSPNIQEAHSASTPKVNQPSKNTQSSPQIESPNIVSSAVTPKPNHLLSPALGMSVSTLKHFGANDASEGTIVFTSQSQSLTPMRINQYPVNTQPLPPTPADSEIKTSTSSAEASIIQSQVISDGDSSDVLDDENQAEIAFSQKASSVFSPSASRYRNMASPNVFLHTQAASQKSDDLPLTQLPQTTKLPNKRRLFRRVKTYLNDVANESSDEALDEDEGFPRSLFMKDPLLLENFAIQNVKQRTESFQSMREIIERKNKEMKSAKRVASHRPITNEEMIDYLQTEPAEERRKSQTVHNNASHTENVSKQAETTSENVIEETPSKKIKMSPLNSSQKENIAPLPSPSLPQFAKPVDHVATASNSLIVTPTTTSSASPSLPVQSTTTKEQQQNHNNSSKHSVSKKVNYRAWLDFI</sequence>
<dbReference type="Gene3D" id="2.40.50.960">
    <property type="match status" value="1"/>
</dbReference>
<name>A0AA88KS81_NAELO</name>
<dbReference type="AlphaFoldDB" id="A0AA88KS81"/>
<comment type="caution">
    <text evidence="2">The sequence shown here is derived from an EMBL/GenBank/DDBJ whole genome shotgun (WGS) entry which is preliminary data.</text>
</comment>
<gene>
    <name evidence="2" type="ORF">C9374_003656</name>
</gene>
<feature type="region of interest" description="Disordered" evidence="1">
    <location>
        <begin position="355"/>
        <end position="457"/>
    </location>
</feature>
<dbReference type="RefSeq" id="XP_044555786.1">
    <property type="nucleotide sequence ID" value="XM_044693208.1"/>
</dbReference>
<protein>
    <submittedName>
        <fullName evidence="2">Uncharacterized protein</fullName>
    </submittedName>
</protein>
<evidence type="ECO:0000256" key="1">
    <source>
        <dbReference type="SAM" id="MobiDB-lite"/>
    </source>
</evidence>
<accession>A0AA88KS81</accession>
<feature type="compositionally biased region" description="Low complexity" evidence="1">
    <location>
        <begin position="362"/>
        <end position="375"/>
    </location>
</feature>
<dbReference type="EMBL" id="PYSW02000001">
    <property type="protein sequence ID" value="KAG2393892.1"/>
    <property type="molecule type" value="Genomic_DNA"/>
</dbReference>
<feature type="compositionally biased region" description="Polar residues" evidence="1">
    <location>
        <begin position="302"/>
        <end position="313"/>
    </location>
</feature>
<feature type="compositionally biased region" description="Low complexity" evidence="1">
    <location>
        <begin position="804"/>
        <end position="814"/>
    </location>
</feature>
<feature type="region of interest" description="Disordered" evidence="1">
    <location>
        <begin position="275"/>
        <end position="313"/>
    </location>
</feature>
<reference evidence="2 3" key="1">
    <citation type="journal article" date="2018" name="BMC Genomics">
        <title>The genome of Naegleria lovaniensis, the basis for a comparative approach to unravel pathogenicity factors of the human pathogenic amoeba N. fowleri.</title>
        <authorList>
            <person name="Liechti N."/>
            <person name="Schurch N."/>
            <person name="Bruggmann R."/>
            <person name="Wittwer M."/>
        </authorList>
    </citation>
    <scope>NUCLEOTIDE SEQUENCE [LARGE SCALE GENOMIC DNA]</scope>
    <source>
        <strain evidence="2 3">ATCC 30569</strain>
    </source>
</reference>
<feature type="compositionally biased region" description="Polar residues" evidence="1">
    <location>
        <begin position="711"/>
        <end position="732"/>
    </location>
</feature>
<proteinExistence type="predicted"/>
<evidence type="ECO:0000313" key="2">
    <source>
        <dbReference type="EMBL" id="KAG2393892.1"/>
    </source>
</evidence>
<evidence type="ECO:0000313" key="3">
    <source>
        <dbReference type="Proteomes" id="UP000816034"/>
    </source>
</evidence>